<comment type="caution">
    <text evidence="2">The sequence shown here is derived from an EMBL/GenBank/DDBJ whole genome shotgun (WGS) entry which is preliminary data.</text>
</comment>
<protein>
    <submittedName>
        <fullName evidence="2">DUF3089 domain-containing protein</fullName>
    </submittedName>
</protein>
<feature type="chain" id="PRO_5040719051" evidence="1">
    <location>
        <begin position="18"/>
        <end position="375"/>
    </location>
</feature>
<keyword evidence="1" id="KW-0732">Signal</keyword>
<dbReference type="InterPro" id="IPR029058">
    <property type="entry name" value="AB_hydrolase_fold"/>
</dbReference>
<dbReference type="RefSeq" id="WP_252115307.1">
    <property type="nucleotide sequence ID" value="NZ_JAMSHT010000001.1"/>
</dbReference>
<sequence length="375" mass="40370">MSLLALASLAAAQPALDAPDYTLSQNWICLPGGDDICSDIPIGSELTPQGWGRAAISAPYEEASVDCFYVYPTISGDSGMNSDMQVGSNEELRITQMQFARFSSVCRPFAPVYRQMTMASIALAATGADMTRYGEIAYSDVRDAFRTYLRDHNDGRPFVLIGHSQGSIMLEQLVREEIEGSDAHDLMLRAILPGWNILVPEGEDVGGSFAETPACRDALQTQCVMSWSSFGANEPPSRGALFGYSPVPGMRPICTVPAADANGGWTKLDGYYFVKSTYPVKGGPITWTTDGPPPTAYAVADDFVEAQCVEDGPAGYLAIRIPRGTDDTRSRRIGGEVGMGGFFLPGWGKHLNDIAFAQEDLINLVAAMSDTVGRE</sequence>
<evidence type="ECO:0000313" key="2">
    <source>
        <dbReference type="EMBL" id="MCM8558424.1"/>
    </source>
</evidence>
<dbReference type="AlphaFoldDB" id="A0A9X2EN16"/>
<name>A0A9X2EN16_9SPHN</name>
<proteinExistence type="predicted"/>
<feature type="signal peptide" evidence="1">
    <location>
        <begin position="1"/>
        <end position="17"/>
    </location>
</feature>
<reference evidence="2" key="1">
    <citation type="submission" date="2022-06" db="EMBL/GenBank/DDBJ databases">
        <title>Sphingomicrobium sedimins sp. nov., a marine bacterium isolated from tidal flat.</title>
        <authorList>
            <person name="Kim C.-H."/>
            <person name="Yoo Y."/>
            <person name="Kim J.-J."/>
        </authorList>
    </citation>
    <scope>NUCLEOTIDE SEQUENCE</scope>
    <source>
        <strain evidence="2">GRR-S6-50</strain>
    </source>
</reference>
<dbReference type="Proteomes" id="UP001155128">
    <property type="component" value="Unassembled WGS sequence"/>
</dbReference>
<organism evidence="2 3">
    <name type="scientific">Sphingomicrobium sediminis</name>
    <dbReference type="NCBI Taxonomy" id="2950949"/>
    <lineage>
        <taxon>Bacteria</taxon>
        <taxon>Pseudomonadati</taxon>
        <taxon>Pseudomonadota</taxon>
        <taxon>Alphaproteobacteria</taxon>
        <taxon>Sphingomonadales</taxon>
        <taxon>Sphingomonadaceae</taxon>
        <taxon>Sphingomicrobium</taxon>
    </lineage>
</organism>
<accession>A0A9X2EN16</accession>
<dbReference type="EMBL" id="JAMSHT010000001">
    <property type="protein sequence ID" value="MCM8558424.1"/>
    <property type="molecule type" value="Genomic_DNA"/>
</dbReference>
<keyword evidence="3" id="KW-1185">Reference proteome</keyword>
<dbReference type="SUPFAM" id="SSF53474">
    <property type="entry name" value="alpha/beta-Hydrolases"/>
    <property type="match status" value="1"/>
</dbReference>
<gene>
    <name evidence="2" type="ORF">NDO55_11400</name>
</gene>
<dbReference type="Pfam" id="PF11288">
    <property type="entry name" value="DUF3089"/>
    <property type="match status" value="1"/>
</dbReference>
<dbReference type="InterPro" id="IPR021440">
    <property type="entry name" value="DUF3089"/>
</dbReference>
<evidence type="ECO:0000256" key="1">
    <source>
        <dbReference type="SAM" id="SignalP"/>
    </source>
</evidence>
<evidence type="ECO:0000313" key="3">
    <source>
        <dbReference type="Proteomes" id="UP001155128"/>
    </source>
</evidence>